<dbReference type="Pfam" id="PF13715">
    <property type="entry name" value="CarbopepD_reg_2"/>
    <property type="match status" value="1"/>
</dbReference>
<accession>A0A512BEL7</accession>
<keyword evidence="2" id="KW-1185">Reference proteome</keyword>
<sequence>MTTFVSVNSQTIVRGVIRDAVSQQPLQSVSIYFKGGKGVTSSSDGSYMLATENTRLTVVQFSYVGYKTVSKTLIPNKEQVIDILLEVSDAKSNVVVKTNKRGKYSNKNNPAVELIRQVIDNKDKNRISAYDYVSYEQYEKMEVLLTKTPEKLLNNKFLKNFKFVFQNNDTTKIQGRAMLPVYINEISSQKYYRKNPEKKTTYIIAEKEVNFGEYLDVKGINSYLERMYEDVDVYQNNISLLSNQFLSPIADMAPTFYRFYIADTTEVDGVELVRLNFAPRNLNDLLFKGTLFVTLDGNYSVQKLVMSISKHANLNFVRELHVNQDFEKGQDGRFHLALSNTIVEFALAESAKTGIVGERTVSFKSFTINQPQADSIYKGDAVVRIGSQNAASDTFWQAHRSPPLSEAEVKVYSNIDSLTHLKSFKTFMDVATLLMAGYKSFGGYEVGPVNSFYSFNPVEGLRTRIGGRTTPRFNRNIYLENYVAYGFKDQKWKYYGAVAYSFNHSSIYAYPLNYLKLGYQRDTKIPGQELQFVVEDNFLLSFKRGNNDRWLYNSIFKTEYVREFGKDFGYTLGFKNWKQTPAGIISYLKPDGSSLVNVPNLTTTELSAEFTWAPHRQFYQGKRFRIPIINKYPIFKFRFITGIKGLVKGEYNYQNLNLTIDKRLMLSQLGFADVKLEGGNIFGKVPYPLMTVHRANQTYSYQLESYNLMNFLEFVSDHYAAFSIDQHFNGFFLNKIPLLKKLKWREVASAKVLYGGVRDENNPDLNLSTIKFPVDKQTGLPTTYSLNKSPYIEVSVGVSNILKLLRIDFVKRLTYLDHPEVTEWGIRTRVKFDF</sequence>
<evidence type="ECO:0000313" key="1">
    <source>
        <dbReference type="EMBL" id="GEO10388.1"/>
    </source>
</evidence>
<dbReference type="InterPro" id="IPR043741">
    <property type="entry name" value="DUF5686"/>
</dbReference>
<reference evidence="1 2" key="1">
    <citation type="submission" date="2019-07" db="EMBL/GenBank/DDBJ databases">
        <title>Whole genome shotgun sequence of Segetibacter aerophilus NBRC 106135.</title>
        <authorList>
            <person name="Hosoyama A."/>
            <person name="Uohara A."/>
            <person name="Ohji S."/>
            <person name="Ichikawa N."/>
        </authorList>
    </citation>
    <scope>NUCLEOTIDE SEQUENCE [LARGE SCALE GENOMIC DNA]</scope>
    <source>
        <strain evidence="1 2">NBRC 106135</strain>
    </source>
</reference>
<dbReference type="AlphaFoldDB" id="A0A512BEL7"/>
<keyword evidence="1" id="KW-0176">Collagen</keyword>
<gene>
    <name evidence="1" type="ORF">SAE01_28840</name>
</gene>
<dbReference type="EMBL" id="BJYT01000010">
    <property type="protein sequence ID" value="GEO10388.1"/>
    <property type="molecule type" value="Genomic_DNA"/>
</dbReference>
<dbReference type="Proteomes" id="UP000321513">
    <property type="component" value="Unassembled WGS sequence"/>
</dbReference>
<organism evidence="1 2">
    <name type="scientific">Segetibacter aerophilus</name>
    <dbReference type="NCBI Taxonomy" id="670293"/>
    <lineage>
        <taxon>Bacteria</taxon>
        <taxon>Pseudomonadati</taxon>
        <taxon>Bacteroidota</taxon>
        <taxon>Chitinophagia</taxon>
        <taxon>Chitinophagales</taxon>
        <taxon>Chitinophagaceae</taxon>
        <taxon>Segetibacter</taxon>
    </lineage>
</organism>
<dbReference type="Pfam" id="PF18939">
    <property type="entry name" value="DUF5686"/>
    <property type="match status" value="1"/>
</dbReference>
<dbReference type="Gene3D" id="2.60.40.1120">
    <property type="entry name" value="Carboxypeptidase-like, regulatory domain"/>
    <property type="match status" value="1"/>
</dbReference>
<dbReference type="SUPFAM" id="SSF49464">
    <property type="entry name" value="Carboxypeptidase regulatory domain-like"/>
    <property type="match status" value="1"/>
</dbReference>
<dbReference type="InterPro" id="IPR008969">
    <property type="entry name" value="CarboxyPept-like_regulatory"/>
</dbReference>
<proteinExistence type="predicted"/>
<protein>
    <submittedName>
        <fullName evidence="1">Collagen-binding protein</fullName>
    </submittedName>
</protein>
<comment type="caution">
    <text evidence="1">The sequence shown here is derived from an EMBL/GenBank/DDBJ whole genome shotgun (WGS) entry which is preliminary data.</text>
</comment>
<name>A0A512BEL7_9BACT</name>
<evidence type="ECO:0000313" key="2">
    <source>
        <dbReference type="Proteomes" id="UP000321513"/>
    </source>
</evidence>